<dbReference type="EMBL" id="JACEIK010005886">
    <property type="protein sequence ID" value="MCE0482359.1"/>
    <property type="molecule type" value="Genomic_DNA"/>
</dbReference>
<sequence>MKLAVCSHQKESGDQVRPSVTRSSSRRMIEDVLKDNQQKMTQRRKLKRKMIVEEDVPVQPENVLDPEEGQKDPEDILLSIVKCGKQTSPPASRSRSTVTKRFPTKRIASNSQRRSKNCLAEDVPAKSVTSIRTKRNPLSIDRPSEGPGTSSVSKVLTRVERQALMKQQKVLRGRVFDPDVAENFTKEVERLTALLAQRDAEIANLKAAQTEGPGPMQALR</sequence>
<name>A0ABS8VQ51_DATST</name>
<feature type="region of interest" description="Disordered" evidence="1">
    <location>
        <begin position="84"/>
        <end position="153"/>
    </location>
</feature>
<organism evidence="2 3">
    <name type="scientific">Datura stramonium</name>
    <name type="common">Jimsonweed</name>
    <name type="synonym">Common thornapple</name>
    <dbReference type="NCBI Taxonomy" id="4076"/>
    <lineage>
        <taxon>Eukaryota</taxon>
        <taxon>Viridiplantae</taxon>
        <taxon>Streptophyta</taxon>
        <taxon>Embryophyta</taxon>
        <taxon>Tracheophyta</taxon>
        <taxon>Spermatophyta</taxon>
        <taxon>Magnoliopsida</taxon>
        <taxon>eudicotyledons</taxon>
        <taxon>Gunneridae</taxon>
        <taxon>Pentapetalae</taxon>
        <taxon>asterids</taxon>
        <taxon>lamiids</taxon>
        <taxon>Solanales</taxon>
        <taxon>Solanaceae</taxon>
        <taxon>Solanoideae</taxon>
        <taxon>Datureae</taxon>
        <taxon>Datura</taxon>
    </lineage>
</organism>
<keyword evidence="3" id="KW-1185">Reference proteome</keyword>
<comment type="caution">
    <text evidence="2">The sequence shown here is derived from an EMBL/GenBank/DDBJ whole genome shotgun (WGS) entry which is preliminary data.</text>
</comment>
<feature type="compositionally biased region" description="Polar residues" evidence="1">
    <location>
        <begin position="85"/>
        <end position="99"/>
    </location>
</feature>
<gene>
    <name evidence="2" type="ORF">HAX54_041046</name>
</gene>
<feature type="region of interest" description="Disordered" evidence="1">
    <location>
        <begin position="1"/>
        <end position="25"/>
    </location>
</feature>
<reference evidence="2 3" key="1">
    <citation type="journal article" date="2021" name="BMC Genomics">
        <title>Datura genome reveals duplications of psychoactive alkaloid biosynthetic genes and high mutation rate following tissue culture.</title>
        <authorList>
            <person name="Rajewski A."/>
            <person name="Carter-House D."/>
            <person name="Stajich J."/>
            <person name="Litt A."/>
        </authorList>
    </citation>
    <scope>NUCLEOTIDE SEQUENCE [LARGE SCALE GENOMIC DNA]</scope>
    <source>
        <strain evidence="2">AR-01</strain>
    </source>
</reference>
<dbReference type="Proteomes" id="UP000823775">
    <property type="component" value="Unassembled WGS sequence"/>
</dbReference>
<proteinExistence type="predicted"/>
<feature type="region of interest" description="Disordered" evidence="1">
    <location>
        <begin position="51"/>
        <end position="70"/>
    </location>
</feature>
<evidence type="ECO:0000256" key="1">
    <source>
        <dbReference type="SAM" id="MobiDB-lite"/>
    </source>
</evidence>
<evidence type="ECO:0000313" key="3">
    <source>
        <dbReference type="Proteomes" id="UP000823775"/>
    </source>
</evidence>
<evidence type="ECO:0000313" key="2">
    <source>
        <dbReference type="EMBL" id="MCE0482359.1"/>
    </source>
</evidence>
<protein>
    <submittedName>
        <fullName evidence="2">Uncharacterized protein</fullName>
    </submittedName>
</protein>
<accession>A0ABS8VQ51</accession>